<dbReference type="VEuPathDB" id="FungiDB:SCHCODRAFT_02567200"/>
<protein>
    <submittedName>
        <fullName evidence="2">Expressed protein</fullName>
    </submittedName>
</protein>
<evidence type="ECO:0000313" key="2">
    <source>
        <dbReference type="EMBL" id="EFJ03574.1"/>
    </source>
</evidence>
<dbReference type="AlphaFoldDB" id="D8PN92"/>
<feature type="transmembrane region" description="Helical" evidence="1">
    <location>
        <begin position="61"/>
        <end position="78"/>
    </location>
</feature>
<dbReference type="GeneID" id="9589729"/>
<keyword evidence="3" id="KW-1185">Reference proteome</keyword>
<keyword evidence="1" id="KW-1133">Transmembrane helix</keyword>
<name>D8PN92_SCHCM</name>
<reference evidence="2 3" key="1">
    <citation type="journal article" date="2010" name="Nat. Biotechnol.">
        <title>Genome sequence of the model mushroom Schizophyllum commune.</title>
        <authorList>
            <person name="Ohm R.A."/>
            <person name="de Jong J.F."/>
            <person name="Lugones L.G."/>
            <person name="Aerts A."/>
            <person name="Kothe E."/>
            <person name="Stajich J.E."/>
            <person name="de Vries R.P."/>
            <person name="Record E."/>
            <person name="Levasseur A."/>
            <person name="Baker S.E."/>
            <person name="Bartholomew K.A."/>
            <person name="Coutinho P.M."/>
            <person name="Erdmann S."/>
            <person name="Fowler T.J."/>
            <person name="Gathman A.C."/>
            <person name="Lombard V."/>
            <person name="Henrissat B."/>
            <person name="Knabe N."/>
            <person name="Kuees U."/>
            <person name="Lilly W.W."/>
            <person name="Lindquist E."/>
            <person name="Lucas S."/>
            <person name="Magnuson J.K."/>
            <person name="Piumi F."/>
            <person name="Raudaskoski M."/>
            <person name="Salamov A."/>
            <person name="Schmutz J."/>
            <person name="Schwarze F.W.M.R."/>
            <person name="vanKuyk P.A."/>
            <person name="Horton J.S."/>
            <person name="Grigoriev I.V."/>
            <person name="Woesten H.A.B."/>
        </authorList>
    </citation>
    <scope>NUCLEOTIDE SEQUENCE [LARGE SCALE GENOMIC DNA]</scope>
    <source>
        <strain evidence="3">H4-8 / FGSC 9210</strain>
    </source>
</reference>
<dbReference type="InParanoid" id="D8PN92"/>
<dbReference type="HOGENOM" id="CLU_1256683_0_0_1"/>
<evidence type="ECO:0000256" key="1">
    <source>
        <dbReference type="SAM" id="Phobius"/>
    </source>
</evidence>
<feature type="transmembrane region" description="Helical" evidence="1">
    <location>
        <begin position="27"/>
        <end position="49"/>
    </location>
</feature>
<dbReference type="EMBL" id="GL377302">
    <property type="protein sequence ID" value="EFJ03574.1"/>
    <property type="molecule type" value="Genomic_DNA"/>
</dbReference>
<organism evidence="3">
    <name type="scientific">Schizophyllum commune (strain H4-8 / FGSC 9210)</name>
    <name type="common">Split gill fungus</name>
    <dbReference type="NCBI Taxonomy" id="578458"/>
    <lineage>
        <taxon>Eukaryota</taxon>
        <taxon>Fungi</taxon>
        <taxon>Dikarya</taxon>
        <taxon>Basidiomycota</taxon>
        <taxon>Agaricomycotina</taxon>
        <taxon>Agaricomycetes</taxon>
        <taxon>Agaricomycetidae</taxon>
        <taxon>Agaricales</taxon>
        <taxon>Schizophyllaceae</taxon>
        <taxon>Schizophyllum</taxon>
    </lineage>
</organism>
<dbReference type="KEGG" id="scm:SCHCO_02567200"/>
<dbReference type="OrthoDB" id="3060890at2759"/>
<proteinExistence type="predicted"/>
<keyword evidence="1" id="KW-0472">Membrane</keyword>
<dbReference type="STRING" id="578458.D8PN92"/>
<sequence length="220" mass="24749">MLRKPEVRIYAYEASTRRCKDVALQEIFIIGGILTTTPMALVCDLASSAKRLEQAAEHPLWSSYVLPFVLGMALTLYYNGKDPLVVYKSNPQACVFRLLLEAIVDRRCHFVAPPATPLNAPLGLAFPHSAEHVIQIALQDFRSTFVGISKEHWETKAKALLVQDVNSWRTDSEHVRIRHACVLVHPRDPALSDNAHTKIEWLPPSGEFVWDGFFDDDGTL</sequence>
<keyword evidence="1" id="KW-0812">Transmembrane</keyword>
<evidence type="ECO:0000313" key="3">
    <source>
        <dbReference type="Proteomes" id="UP000007431"/>
    </source>
</evidence>
<accession>D8PN92</accession>
<dbReference type="Proteomes" id="UP000007431">
    <property type="component" value="Unassembled WGS sequence"/>
</dbReference>
<gene>
    <name evidence="2" type="ORF">SCHCODRAFT_84078</name>
</gene>